<evidence type="ECO:0000256" key="4">
    <source>
        <dbReference type="ARBA" id="ARBA00012483"/>
    </source>
</evidence>
<sequence>MNAVSGSGTGHGNGRDYIGGLGYGIGVSVGILLLITAFTLASYLCTRGLQVLHPTGVGRRPAHQPQTPLEEQFTVVEVGLDEATIRSYPRLLYAEAMATKAQQSPRYSSTDTSCCSICLMDYKAADELRVLPECSHLFHQKCVDPWLRLHATCPVCRNSPMPTPFSTPLAEVVPLASHRT</sequence>
<evidence type="ECO:0000256" key="15">
    <source>
        <dbReference type="SAM" id="Phobius"/>
    </source>
</evidence>
<evidence type="ECO:0000259" key="16">
    <source>
        <dbReference type="PROSITE" id="PS50089"/>
    </source>
</evidence>
<evidence type="ECO:0000313" key="19">
    <source>
        <dbReference type="Proteomes" id="UP000197138"/>
    </source>
</evidence>
<reference evidence="19" key="1">
    <citation type="journal article" date="2017" name="Plant J.">
        <title>The pomegranate (Punica granatum L.) genome and the genomics of punicalagin biosynthesis.</title>
        <authorList>
            <person name="Qin G."/>
            <person name="Xu C."/>
            <person name="Ming R."/>
            <person name="Tang H."/>
            <person name="Guyot R."/>
            <person name="Kramer E.M."/>
            <person name="Hu Y."/>
            <person name="Yi X."/>
            <person name="Qi Y."/>
            <person name="Xu X."/>
            <person name="Gao Z."/>
            <person name="Pan H."/>
            <person name="Jian J."/>
            <person name="Tian Y."/>
            <person name="Yue Z."/>
            <person name="Xu Y."/>
        </authorList>
    </citation>
    <scope>NUCLEOTIDE SEQUENCE [LARGE SCALE GENOMIC DNA]</scope>
    <source>
        <strain evidence="19">cv. Dabenzi</strain>
    </source>
</reference>
<evidence type="ECO:0000256" key="10">
    <source>
        <dbReference type="ARBA" id="ARBA00022833"/>
    </source>
</evidence>
<keyword evidence="11 15" id="KW-1133">Transmembrane helix</keyword>
<dbReference type="EC" id="2.3.2.27" evidence="4"/>
<evidence type="ECO:0000313" key="17">
    <source>
        <dbReference type="EMBL" id="OWM79022.1"/>
    </source>
</evidence>
<feature type="domain" description="RING-type" evidence="16">
    <location>
        <begin position="115"/>
        <end position="157"/>
    </location>
</feature>
<dbReference type="InterPro" id="IPR013083">
    <property type="entry name" value="Znf_RING/FYVE/PHD"/>
</dbReference>
<dbReference type="PANTHER" id="PTHR46719:SF7">
    <property type="entry name" value="RING-H2 FINGER PROTEIN ATL71-RELATED"/>
    <property type="match status" value="1"/>
</dbReference>
<evidence type="ECO:0000256" key="9">
    <source>
        <dbReference type="ARBA" id="ARBA00022786"/>
    </source>
</evidence>
<accession>A0A218X3U7</accession>
<organism evidence="17 19">
    <name type="scientific">Punica granatum</name>
    <name type="common">Pomegranate</name>
    <dbReference type="NCBI Taxonomy" id="22663"/>
    <lineage>
        <taxon>Eukaryota</taxon>
        <taxon>Viridiplantae</taxon>
        <taxon>Streptophyta</taxon>
        <taxon>Embryophyta</taxon>
        <taxon>Tracheophyta</taxon>
        <taxon>Spermatophyta</taxon>
        <taxon>Magnoliopsida</taxon>
        <taxon>eudicotyledons</taxon>
        <taxon>Gunneridae</taxon>
        <taxon>Pentapetalae</taxon>
        <taxon>rosids</taxon>
        <taxon>malvids</taxon>
        <taxon>Myrtales</taxon>
        <taxon>Lythraceae</taxon>
        <taxon>Punica</taxon>
    </lineage>
</organism>
<evidence type="ECO:0000256" key="6">
    <source>
        <dbReference type="ARBA" id="ARBA00022692"/>
    </source>
</evidence>
<dbReference type="STRING" id="22663.A0A218X3U7"/>
<comment type="similarity">
    <text evidence="13">Belongs to the RING-type zinc finger family. ATL subfamily.</text>
</comment>
<keyword evidence="7" id="KW-0479">Metal-binding</keyword>
<reference evidence="18 20" key="3">
    <citation type="submission" date="2017-11" db="EMBL/GenBank/DDBJ databases">
        <title>De-novo sequencing of pomegranate (Punica granatum L.) genome.</title>
        <authorList>
            <person name="Akparov Z."/>
            <person name="Amiraslanov A."/>
            <person name="Hajiyeva S."/>
            <person name="Abbasov M."/>
            <person name="Kaur K."/>
            <person name="Hamwieh A."/>
            <person name="Solovyev V."/>
            <person name="Salamov A."/>
            <person name="Braich B."/>
            <person name="Kosarev P."/>
            <person name="Mahmoud A."/>
            <person name="Hajiyev E."/>
            <person name="Babayeva S."/>
            <person name="Izzatullayeva V."/>
            <person name="Mammadov A."/>
            <person name="Mammadov A."/>
            <person name="Sharifova S."/>
            <person name="Ojaghi J."/>
            <person name="Eynullazada K."/>
            <person name="Bayramov B."/>
            <person name="Abdulazimova A."/>
            <person name="Shahmuradov I."/>
        </authorList>
    </citation>
    <scope>NUCLEOTIDE SEQUENCE [LARGE SCALE GENOMIC DNA]</scope>
    <source>
        <strain evidence="18">AG2017</strain>
        <strain evidence="20">cv. AG2017</strain>
        <tissue evidence="18">Leaf</tissue>
    </source>
</reference>
<evidence type="ECO:0000256" key="12">
    <source>
        <dbReference type="ARBA" id="ARBA00023136"/>
    </source>
</evidence>
<keyword evidence="8 14" id="KW-0863">Zinc-finger</keyword>
<proteinExistence type="inferred from homology"/>
<feature type="transmembrane region" description="Helical" evidence="15">
    <location>
        <begin position="20"/>
        <end position="44"/>
    </location>
</feature>
<dbReference type="FunFam" id="3.30.40.10:FF:000187">
    <property type="entry name" value="E3 ubiquitin-protein ligase ATL6"/>
    <property type="match status" value="1"/>
</dbReference>
<keyword evidence="10" id="KW-0862">Zinc</keyword>
<dbReference type="SUPFAM" id="SSF57850">
    <property type="entry name" value="RING/U-box"/>
    <property type="match status" value="1"/>
</dbReference>
<comment type="pathway">
    <text evidence="3">Protein modification; protein ubiquitination.</text>
</comment>
<dbReference type="EMBL" id="MTKT01002492">
    <property type="protein sequence ID" value="OWM79022.1"/>
    <property type="molecule type" value="Genomic_DNA"/>
</dbReference>
<dbReference type="AlphaFoldDB" id="A0A218X3U7"/>
<dbReference type="SMART" id="SM00184">
    <property type="entry name" value="RING"/>
    <property type="match status" value="1"/>
</dbReference>
<reference evidence="17" key="2">
    <citation type="submission" date="2017-06" db="EMBL/GenBank/DDBJ databases">
        <title>The pomegranate genome and the genomics of punicalagin biosynthesis.</title>
        <authorList>
            <person name="Xu C."/>
        </authorList>
    </citation>
    <scope>NUCLEOTIDE SEQUENCE [LARGE SCALE GENOMIC DNA]</scope>
    <source>
        <tissue evidence="17">Fresh leaf</tissue>
    </source>
</reference>
<dbReference type="GeneID" id="116197230"/>
<dbReference type="Pfam" id="PF13639">
    <property type="entry name" value="zf-RING_2"/>
    <property type="match status" value="1"/>
</dbReference>
<keyword evidence="20" id="KW-1185">Reference proteome</keyword>
<comment type="caution">
    <text evidence="17">The sequence shown here is derived from an EMBL/GenBank/DDBJ whole genome shotgun (WGS) entry which is preliminary data.</text>
</comment>
<dbReference type="PANTHER" id="PTHR46719">
    <property type="entry name" value="TRANSCRIPTION FACTOR C2H2 FAMILY-RELATED"/>
    <property type="match status" value="1"/>
</dbReference>
<dbReference type="InterPro" id="IPR001841">
    <property type="entry name" value="Znf_RING"/>
</dbReference>
<keyword evidence="6 15" id="KW-0812">Transmembrane</keyword>
<keyword evidence="5" id="KW-0808">Transferase</keyword>
<evidence type="ECO:0000256" key="2">
    <source>
        <dbReference type="ARBA" id="ARBA00004167"/>
    </source>
</evidence>
<dbReference type="CDD" id="cd16454">
    <property type="entry name" value="RING-H2_PA-TM-RING"/>
    <property type="match status" value="1"/>
</dbReference>
<dbReference type="Gene3D" id="3.30.40.10">
    <property type="entry name" value="Zinc/RING finger domain, C3HC4 (zinc finger)"/>
    <property type="match status" value="1"/>
</dbReference>
<evidence type="ECO:0000256" key="1">
    <source>
        <dbReference type="ARBA" id="ARBA00000900"/>
    </source>
</evidence>
<dbReference type="Proteomes" id="UP000233551">
    <property type="component" value="Unassembled WGS sequence"/>
</dbReference>
<evidence type="ECO:0000256" key="3">
    <source>
        <dbReference type="ARBA" id="ARBA00004906"/>
    </source>
</evidence>
<keyword evidence="9" id="KW-0833">Ubl conjugation pathway</keyword>
<name>A0A218X3U7_PUNGR</name>
<dbReference type="EMBL" id="PGOL01003125">
    <property type="protein sequence ID" value="PKI42961.1"/>
    <property type="molecule type" value="Genomic_DNA"/>
</dbReference>
<dbReference type="OrthoDB" id="8062037at2759"/>
<keyword evidence="12 15" id="KW-0472">Membrane</keyword>
<gene>
    <name evidence="17" type="ORF">CDL15_Pgr003193</name>
    <name evidence="18" type="ORF">CRG98_036759</name>
</gene>
<evidence type="ECO:0000256" key="7">
    <source>
        <dbReference type="ARBA" id="ARBA00022723"/>
    </source>
</evidence>
<protein>
    <recommendedName>
        <fullName evidence="4">RING-type E3 ubiquitin transferase</fullName>
        <ecNumber evidence="4">2.3.2.27</ecNumber>
    </recommendedName>
</protein>
<evidence type="ECO:0000256" key="8">
    <source>
        <dbReference type="ARBA" id="ARBA00022771"/>
    </source>
</evidence>
<comment type="subcellular location">
    <subcellularLocation>
        <location evidence="2">Membrane</location>
        <topology evidence="2">Single-pass membrane protein</topology>
    </subcellularLocation>
</comment>
<evidence type="ECO:0000256" key="13">
    <source>
        <dbReference type="ARBA" id="ARBA00024209"/>
    </source>
</evidence>
<dbReference type="GO" id="GO:0008270">
    <property type="term" value="F:zinc ion binding"/>
    <property type="evidence" value="ECO:0007669"/>
    <property type="project" value="UniProtKB-KW"/>
</dbReference>
<dbReference type="GO" id="GO:0061630">
    <property type="term" value="F:ubiquitin protein ligase activity"/>
    <property type="evidence" value="ECO:0007669"/>
    <property type="project" value="UniProtKB-EC"/>
</dbReference>
<dbReference type="InterPro" id="IPR045899">
    <property type="entry name" value="ATL71-like"/>
</dbReference>
<dbReference type="PROSITE" id="PS50089">
    <property type="entry name" value="ZF_RING_2"/>
    <property type="match status" value="1"/>
</dbReference>
<evidence type="ECO:0000313" key="18">
    <source>
        <dbReference type="EMBL" id="PKI42961.1"/>
    </source>
</evidence>
<evidence type="ECO:0000313" key="20">
    <source>
        <dbReference type="Proteomes" id="UP000233551"/>
    </source>
</evidence>
<dbReference type="Proteomes" id="UP000197138">
    <property type="component" value="Unassembled WGS sequence"/>
</dbReference>
<evidence type="ECO:0000256" key="11">
    <source>
        <dbReference type="ARBA" id="ARBA00022989"/>
    </source>
</evidence>
<evidence type="ECO:0000256" key="5">
    <source>
        <dbReference type="ARBA" id="ARBA00022679"/>
    </source>
</evidence>
<comment type="catalytic activity">
    <reaction evidence="1">
        <text>S-ubiquitinyl-[E2 ubiquitin-conjugating enzyme]-L-cysteine + [acceptor protein]-L-lysine = [E2 ubiquitin-conjugating enzyme]-L-cysteine + N(6)-ubiquitinyl-[acceptor protein]-L-lysine.</text>
        <dbReference type="EC" id="2.3.2.27"/>
    </reaction>
</comment>
<dbReference type="GO" id="GO:0016020">
    <property type="term" value="C:membrane"/>
    <property type="evidence" value="ECO:0007669"/>
    <property type="project" value="UniProtKB-SubCell"/>
</dbReference>
<evidence type="ECO:0000256" key="14">
    <source>
        <dbReference type="PROSITE-ProRule" id="PRU00175"/>
    </source>
</evidence>